<dbReference type="InterPro" id="IPR010753">
    <property type="entry name" value="DUF1330"/>
</dbReference>
<organism evidence="2 3">
    <name type="scientific">Hoeflea marina</name>
    <dbReference type="NCBI Taxonomy" id="274592"/>
    <lineage>
        <taxon>Bacteria</taxon>
        <taxon>Pseudomonadati</taxon>
        <taxon>Pseudomonadota</taxon>
        <taxon>Alphaproteobacteria</taxon>
        <taxon>Hyphomicrobiales</taxon>
        <taxon>Rhizobiaceae</taxon>
        <taxon>Hoeflea</taxon>
    </lineage>
</organism>
<dbReference type="RefSeq" id="WP_110031834.1">
    <property type="nucleotide sequence ID" value="NZ_QGTR01000002.1"/>
</dbReference>
<name>A0A317PTG7_9HYPH</name>
<evidence type="ECO:0000313" key="2">
    <source>
        <dbReference type="EMBL" id="PWW02114.1"/>
    </source>
</evidence>
<dbReference type="EMBL" id="QGTR01000002">
    <property type="protein sequence ID" value="PWW02114.1"/>
    <property type="molecule type" value="Genomic_DNA"/>
</dbReference>
<accession>A0A317PTG7</accession>
<keyword evidence="3" id="KW-1185">Reference proteome</keyword>
<sequence>MSDHDFHTSFSKQTWEAFKTAQRPGPLQMLNLIRLRDHADYADGRASTGAEAYTRYSDISAPVFELLGGKIVWRGGHELTMVGPQSEVWHIAFVAEYPSVGAFVDMMKDPIYREAMVHRQAGVLDSRLLRFCANAPGNSFAG</sequence>
<dbReference type="Gene3D" id="3.30.70.100">
    <property type="match status" value="1"/>
</dbReference>
<gene>
    <name evidence="2" type="ORF">DFR52_102782</name>
</gene>
<evidence type="ECO:0000313" key="3">
    <source>
        <dbReference type="Proteomes" id="UP000246352"/>
    </source>
</evidence>
<evidence type="ECO:0000259" key="1">
    <source>
        <dbReference type="Pfam" id="PF07045"/>
    </source>
</evidence>
<dbReference type="AlphaFoldDB" id="A0A317PTG7"/>
<comment type="caution">
    <text evidence="2">The sequence shown here is derived from an EMBL/GenBank/DDBJ whole genome shotgun (WGS) entry which is preliminary data.</text>
</comment>
<dbReference type="InterPro" id="IPR011008">
    <property type="entry name" value="Dimeric_a/b-barrel"/>
</dbReference>
<protein>
    <submittedName>
        <fullName evidence="2">Uncharacterized protein (DUF1330 family)</fullName>
    </submittedName>
</protein>
<dbReference type="Pfam" id="PF07045">
    <property type="entry name" value="DUF1330"/>
    <property type="match status" value="1"/>
</dbReference>
<proteinExistence type="predicted"/>
<dbReference type="Proteomes" id="UP000246352">
    <property type="component" value="Unassembled WGS sequence"/>
</dbReference>
<dbReference type="OrthoDB" id="8909581at2"/>
<reference evidence="2 3" key="1">
    <citation type="submission" date="2018-05" db="EMBL/GenBank/DDBJ databases">
        <title>Genomic Encyclopedia of Type Strains, Phase IV (KMG-IV): sequencing the most valuable type-strain genomes for metagenomic binning, comparative biology and taxonomic classification.</title>
        <authorList>
            <person name="Goeker M."/>
        </authorList>
    </citation>
    <scope>NUCLEOTIDE SEQUENCE [LARGE SCALE GENOMIC DNA]</scope>
    <source>
        <strain evidence="2 3">DSM 16791</strain>
    </source>
</reference>
<dbReference type="SUPFAM" id="SSF54909">
    <property type="entry name" value="Dimeric alpha+beta barrel"/>
    <property type="match status" value="1"/>
</dbReference>
<dbReference type="PANTHER" id="PTHR40257">
    <property type="match status" value="1"/>
</dbReference>
<dbReference type="PANTHER" id="PTHR40257:SF1">
    <property type="entry name" value="DUF1330 DOMAIN-CONTAINING PROTEIN"/>
    <property type="match status" value="1"/>
</dbReference>
<feature type="domain" description="DUF1330" evidence="1">
    <location>
        <begin position="49"/>
        <end position="122"/>
    </location>
</feature>